<evidence type="ECO:0000259" key="7">
    <source>
        <dbReference type="Pfam" id="PF01094"/>
    </source>
</evidence>
<dbReference type="InterPro" id="IPR001828">
    <property type="entry name" value="ANF_lig-bd_rcpt"/>
</dbReference>
<dbReference type="GO" id="GO:0016020">
    <property type="term" value="C:membrane"/>
    <property type="evidence" value="ECO:0007669"/>
    <property type="project" value="UniProtKB-SubCell"/>
</dbReference>
<keyword evidence="3" id="KW-1133">Transmembrane helix</keyword>
<protein>
    <recommendedName>
        <fullName evidence="7">Receptor ligand binding region domain-containing protein</fullName>
    </recommendedName>
</protein>
<evidence type="ECO:0000313" key="9">
    <source>
        <dbReference type="Proteomes" id="UP000814243"/>
    </source>
</evidence>
<dbReference type="InterPro" id="IPR028082">
    <property type="entry name" value="Peripla_BP_I"/>
</dbReference>
<keyword evidence="2" id="KW-0812">Transmembrane</keyword>
<evidence type="ECO:0000256" key="6">
    <source>
        <dbReference type="SAM" id="SignalP"/>
    </source>
</evidence>
<evidence type="ECO:0000256" key="3">
    <source>
        <dbReference type="ARBA" id="ARBA00022989"/>
    </source>
</evidence>
<feature type="domain" description="Receptor ligand binding region" evidence="7">
    <location>
        <begin position="339"/>
        <end position="497"/>
    </location>
</feature>
<proteinExistence type="predicted"/>
<dbReference type="EMBL" id="JACEFF010000856">
    <property type="protein sequence ID" value="KAH9629641.1"/>
    <property type="molecule type" value="Genomic_DNA"/>
</dbReference>
<evidence type="ECO:0000256" key="2">
    <source>
        <dbReference type="ARBA" id="ARBA00022692"/>
    </source>
</evidence>
<accession>A0A922S962</accession>
<organism evidence="8 9">
    <name type="scientific">Spodoptera exigua</name>
    <name type="common">Beet armyworm</name>
    <name type="synonym">Noctua fulgens</name>
    <dbReference type="NCBI Taxonomy" id="7107"/>
    <lineage>
        <taxon>Eukaryota</taxon>
        <taxon>Metazoa</taxon>
        <taxon>Ecdysozoa</taxon>
        <taxon>Arthropoda</taxon>
        <taxon>Hexapoda</taxon>
        <taxon>Insecta</taxon>
        <taxon>Pterygota</taxon>
        <taxon>Neoptera</taxon>
        <taxon>Endopterygota</taxon>
        <taxon>Lepidoptera</taxon>
        <taxon>Glossata</taxon>
        <taxon>Ditrysia</taxon>
        <taxon>Noctuoidea</taxon>
        <taxon>Noctuidae</taxon>
        <taxon>Amphipyrinae</taxon>
        <taxon>Spodoptera</taxon>
    </lineage>
</organism>
<feature type="region of interest" description="Disordered" evidence="5">
    <location>
        <begin position="728"/>
        <end position="752"/>
    </location>
</feature>
<dbReference type="AlphaFoldDB" id="A0A922S962"/>
<feature type="region of interest" description="Disordered" evidence="5">
    <location>
        <begin position="635"/>
        <end position="664"/>
    </location>
</feature>
<reference evidence="8" key="1">
    <citation type="journal article" date="2021" name="G3 (Bethesda)">
        <title>Genome and transcriptome analysis of the beet armyworm Spodoptera exigua reveals targets for pest control. .</title>
        <authorList>
            <person name="Simon S."/>
            <person name="Breeschoten T."/>
            <person name="Jansen H.J."/>
            <person name="Dirks R.P."/>
            <person name="Schranz M.E."/>
            <person name="Ros V.I.D."/>
        </authorList>
    </citation>
    <scope>NUCLEOTIDE SEQUENCE</scope>
    <source>
        <strain evidence="8">TB_SE_WUR_2020</strain>
    </source>
</reference>
<feature type="chain" id="PRO_5037494740" description="Receptor ligand binding region domain-containing protein" evidence="6">
    <location>
        <begin position="20"/>
        <end position="762"/>
    </location>
</feature>
<gene>
    <name evidence="8" type="ORF">HF086_001613</name>
</gene>
<comment type="caution">
    <text evidence="8">The sequence shown here is derived from an EMBL/GenBank/DDBJ whole genome shotgun (WGS) entry which is preliminary data.</text>
</comment>
<keyword evidence="6" id="KW-0732">Signal</keyword>
<dbReference type="SUPFAM" id="SSF53822">
    <property type="entry name" value="Periplasmic binding protein-like I"/>
    <property type="match status" value="1"/>
</dbReference>
<dbReference type="Gene3D" id="3.40.50.2300">
    <property type="match status" value="1"/>
</dbReference>
<dbReference type="Pfam" id="PF01094">
    <property type="entry name" value="ANF_receptor"/>
    <property type="match status" value="1"/>
</dbReference>
<name>A0A922S962_SPOEX</name>
<evidence type="ECO:0000256" key="1">
    <source>
        <dbReference type="ARBA" id="ARBA00004370"/>
    </source>
</evidence>
<evidence type="ECO:0000256" key="5">
    <source>
        <dbReference type="SAM" id="MobiDB-lite"/>
    </source>
</evidence>
<feature type="compositionally biased region" description="Basic and acidic residues" evidence="5">
    <location>
        <begin position="649"/>
        <end position="659"/>
    </location>
</feature>
<evidence type="ECO:0000256" key="4">
    <source>
        <dbReference type="ARBA" id="ARBA00023136"/>
    </source>
</evidence>
<sequence length="762" mass="84566">MCRAARTALALLLLSAATADDVQPACAKLDNLIPKGLYHKGSLHEEGSPRPLVLYWGSGAGRAAAALLLVLLRHVRRYDSLSLAPGPLSTTQLARHLPHRPDHRYGDGNMTQVEVLSIGDNVTLDQLRARADAAKSPLLTREVNYSVFFNTLRTANHSFLFLDHDIWSSMPGVRVIEPPPCAHAASKYCVRELDTAISLRVADVEKLETYAPTLYKFVHDFDPAPQALLYILEEEARGKHIEAAACEWVFNNKVQYYSISDKFKYDVDNYVIVIFVCDTSSDSYDKLTKAIYKTLQKYNDKTVIYSVNRYFINCSDSYNMSKRLSDTMDTMLSFRMLGAISMATGEAALQASAVATARNVPLLLADVVPDDSSAAAGASWRVAGSPRHLARALAHFVLAAGWARLAVLSEDSLLARQYYAEVKLNTKIITREFPIDTYLTDHDIDTTLNDLRATKARVIFINANYKAAAAILGAAARRNMTLSNGFTWIMRDWEQNDDIACENEKHFTLSLWSHDTSDDVPVSHSDDPLVGRMHRILQTQKWPPQAAGFINAYLTLVMGFKNLIEQFSLKRDLRNTFVIRSFNDSLIRSPVTGVPHSHPLRYKKQVLEATYVYIEEWCGGRARRRLATWHVNASSGAVSGPSDSAARLTRPDDMPRDDGTSSCRISSGDPFDPNCYDAAIACVLLLLPLALVALCWQRAAERRPSAAELAAYLAAWPRALHPVLTDERDADSGFGESPSTELLPPDSPAHTHDQLDVLATTH</sequence>
<comment type="subcellular location">
    <subcellularLocation>
        <location evidence="1">Membrane</location>
    </subcellularLocation>
</comment>
<feature type="signal peptide" evidence="6">
    <location>
        <begin position="1"/>
        <end position="19"/>
    </location>
</feature>
<dbReference type="Proteomes" id="UP000814243">
    <property type="component" value="Unassembled WGS sequence"/>
</dbReference>
<evidence type="ECO:0000313" key="8">
    <source>
        <dbReference type="EMBL" id="KAH9629641.1"/>
    </source>
</evidence>
<keyword evidence="4" id="KW-0472">Membrane</keyword>